<comment type="similarity">
    <text evidence="1">Belongs to the Skp family.</text>
</comment>
<dbReference type="InterPro" id="IPR024930">
    <property type="entry name" value="Skp_dom_sf"/>
</dbReference>
<accession>A0ABU0MG16</accession>
<dbReference type="Pfam" id="PF03938">
    <property type="entry name" value="OmpH"/>
    <property type="match status" value="1"/>
</dbReference>
<sequence length="218" mass="23603">MQSTLLKASFHGAALSAAITAGLLFAAPSAQAQTAPKAEAPKADAPKPDAAKPAAGPGADLKAPVIAVIDVQKIMQESNASKGITKSFETLRDSYQKEISALEDKLRKNEDELRKQQTVLSPEALASKRRDFEKQVSEVQKTVQTRKRALETALNEAMAVVHKTMVEVVADISRERGANLVLARQQFVLVDTQLDVTDTVLERVNKKLPQVALNVPKQ</sequence>
<feature type="region of interest" description="Disordered" evidence="4">
    <location>
        <begin position="30"/>
        <end position="58"/>
    </location>
</feature>
<organism evidence="6 7">
    <name type="scientific">Azospirillum picis</name>
    <dbReference type="NCBI Taxonomy" id="488438"/>
    <lineage>
        <taxon>Bacteria</taxon>
        <taxon>Pseudomonadati</taxon>
        <taxon>Pseudomonadota</taxon>
        <taxon>Alphaproteobacteria</taxon>
        <taxon>Rhodospirillales</taxon>
        <taxon>Azospirillaceae</taxon>
        <taxon>Azospirillum</taxon>
    </lineage>
</organism>
<feature type="compositionally biased region" description="Basic and acidic residues" evidence="4">
    <location>
        <begin position="39"/>
        <end position="50"/>
    </location>
</feature>
<feature type="chain" id="PRO_5046784845" evidence="5">
    <location>
        <begin position="33"/>
        <end position="218"/>
    </location>
</feature>
<feature type="signal peptide" evidence="5">
    <location>
        <begin position="1"/>
        <end position="32"/>
    </location>
</feature>
<dbReference type="Proteomes" id="UP001244552">
    <property type="component" value="Unassembled WGS sequence"/>
</dbReference>
<gene>
    <name evidence="6" type="ORF">QO018_001222</name>
</gene>
<dbReference type="SMART" id="SM00935">
    <property type="entry name" value="OmpH"/>
    <property type="match status" value="1"/>
</dbReference>
<keyword evidence="3" id="KW-0175">Coiled coil</keyword>
<evidence type="ECO:0000256" key="3">
    <source>
        <dbReference type="SAM" id="Coils"/>
    </source>
</evidence>
<dbReference type="PANTHER" id="PTHR35089">
    <property type="entry name" value="CHAPERONE PROTEIN SKP"/>
    <property type="match status" value="1"/>
</dbReference>
<evidence type="ECO:0000256" key="2">
    <source>
        <dbReference type="ARBA" id="ARBA00022729"/>
    </source>
</evidence>
<dbReference type="InterPro" id="IPR005632">
    <property type="entry name" value="Chaperone_Skp"/>
</dbReference>
<evidence type="ECO:0000256" key="4">
    <source>
        <dbReference type="SAM" id="MobiDB-lite"/>
    </source>
</evidence>
<feature type="coiled-coil region" evidence="3">
    <location>
        <begin position="92"/>
        <end position="119"/>
    </location>
</feature>
<dbReference type="SUPFAM" id="SSF111384">
    <property type="entry name" value="OmpH-like"/>
    <property type="match status" value="1"/>
</dbReference>
<dbReference type="Gene3D" id="3.30.910.20">
    <property type="entry name" value="Skp domain"/>
    <property type="match status" value="1"/>
</dbReference>
<dbReference type="RefSeq" id="WP_209979888.1">
    <property type="nucleotide sequence ID" value="NZ_JAGINO010000003.1"/>
</dbReference>
<evidence type="ECO:0000313" key="7">
    <source>
        <dbReference type="Proteomes" id="UP001244552"/>
    </source>
</evidence>
<keyword evidence="7" id="KW-1185">Reference proteome</keyword>
<keyword evidence="2 5" id="KW-0732">Signal</keyword>
<comment type="caution">
    <text evidence="6">The sequence shown here is derived from an EMBL/GenBank/DDBJ whole genome shotgun (WGS) entry which is preliminary data.</text>
</comment>
<name>A0ABU0MG16_9PROT</name>
<evidence type="ECO:0000256" key="5">
    <source>
        <dbReference type="SAM" id="SignalP"/>
    </source>
</evidence>
<evidence type="ECO:0000256" key="1">
    <source>
        <dbReference type="ARBA" id="ARBA00009091"/>
    </source>
</evidence>
<reference evidence="6 7" key="1">
    <citation type="submission" date="2023-07" db="EMBL/GenBank/DDBJ databases">
        <title>Genomic Encyclopedia of Type Strains, Phase IV (KMG-IV): sequencing the most valuable type-strain genomes for metagenomic binning, comparative biology and taxonomic classification.</title>
        <authorList>
            <person name="Goeker M."/>
        </authorList>
    </citation>
    <scope>NUCLEOTIDE SEQUENCE [LARGE SCALE GENOMIC DNA]</scope>
    <source>
        <strain evidence="6 7">DSM 19922</strain>
    </source>
</reference>
<evidence type="ECO:0000313" key="6">
    <source>
        <dbReference type="EMBL" id="MDQ0532378.1"/>
    </source>
</evidence>
<dbReference type="PANTHER" id="PTHR35089:SF1">
    <property type="entry name" value="CHAPERONE PROTEIN SKP"/>
    <property type="match status" value="1"/>
</dbReference>
<protein>
    <submittedName>
        <fullName evidence="6">Skp family chaperone for outer membrane proteins</fullName>
    </submittedName>
</protein>
<proteinExistence type="inferred from homology"/>
<dbReference type="EMBL" id="JAUSVU010000003">
    <property type="protein sequence ID" value="MDQ0532378.1"/>
    <property type="molecule type" value="Genomic_DNA"/>
</dbReference>